<protein>
    <submittedName>
        <fullName evidence="1">Uncharacterized protein</fullName>
    </submittedName>
</protein>
<organism evidence="1 2">
    <name type="scientific">Hominisplanchenecus murintestinalis</name>
    <dbReference type="NCBI Taxonomy" id="2941517"/>
    <lineage>
        <taxon>Bacteria</taxon>
        <taxon>Bacillati</taxon>
        <taxon>Bacillota</taxon>
        <taxon>Clostridia</taxon>
        <taxon>Lachnospirales</taxon>
        <taxon>Lachnospiraceae</taxon>
        <taxon>Hominisplanchenecus</taxon>
    </lineage>
</organism>
<comment type="caution">
    <text evidence="1">The sequence shown here is derived from an EMBL/GenBank/DDBJ whole genome shotgun (WGS) entry which is preliminary data.</text>
</comment>
<dbReference type="Proteomes" id="UP000307720">
    <property type="component" value="Unassembled WGS sequence"/>
</dbReference>
<keyword evidence="2" id="KW-1185">Reference proteome</keyword>
<evidence type="ECO:0000313" key="2">
    <source>
        <dbReference type="Proteomes" id="UP000307720"/>
    </source>
</evidence>
<evidence type="ECO:0000313" key="1">
    <source>
        <dbReference type="EMBL" id="TGX99184.1"/>
    </source>
</evidence>
<gene>
    <name evidence="1" type="ORF">E5357_06120</name>
</gene>
<accession>A0AC61R0I0</accession>
<reference evidence="1" key="1">
    <citation type="submission" date="2019-04" db="EMBL/GenBank/DDBJ databases">
        <title>Microbes associate with the intestines of laboratory mice.</title>
        <authorList>
            <person name="Navarre W."/>
            <person name="Wong E."/>
            <person name="Huang K."/>
            <person name="Tropini C."/>
            <person name="Ng K."/>
            <person name="Yu B."/>
        </authorList>
    </citation>
    <scope>NUCLEOTIDE SEQUENCE</scope>
    <source>
        <strain evidence="1">NM72_1-8</strain>
    </source>
</reference>
<dbReference type="EMBL" id="SRZB01000009">
    <property type="protein sequence ID" value="TGX99184.1"/>
    <property type="molecule type" value="Genomic_DNA"/>
</dbReference>
<name>A0AC61R0I0_9FIRM</name>
<proteinExistence type="predicted"/>
<sequence length="76" mass="9070">MLENILKNVLKVLFWVIALWCFLVKGFLYCIIWMVVAAPLLLTAFLVFLAWKSGKERKEHPKKYKNEKSDNFVYME</sequence>